<dbReference type="Proteomes" id="UP000751190">
    <property type="component" value="Unassembled WGS sequence"/>
</dbReference>
<feature type="domain" description="Glutamine amidotransferase" evidence="1">
    <location>
        <begin position="84"/>
        <end position="241"/>
    </location>
</feature>
<dbReference type="CDD" id="cd01741">
    <property type="entry name" value="GATase1_1"/>
    <property type="match status" value="1"/>
</dbReference>
<dbReference type="PANTHER" id="PTHR42695:SF5">
    <property type="entry name" value="GLUTAMINE AMIDOTRANSFERASE YLR126C-RELATED"/>
    <property type="match status" value="1"/>
</dbReference>
<evidence type="ECO:0000259" key="1">
    <source>
        <dbReference type="Pfam" id="PF00117"/>
    </source>
</evidence>
<protein>
    <recommendedName>
        <fullName evidence="1">Glutamine amidotransferase domain-containing protein</fullName>
    </recommendedName>
</protein>
<comment type="caution">
    <text evidence="2">The sequence shown here is derived from an EMBL/GenBank/DDBJ whole genome shotgun (WGS) entry which is preliminary data.</text>
</comment>
<keyword evidence="3" id="KW-1185">Reference proteome</keyword>
<dbReference type="Pfam" id="PF00117">
    <property type="entry name" value="GATase"/>
    <property type="match status" value="1"/>
</dbReference>
<name>A0A8J5XN79_DIALT</name>
<dbReference type="SUPFAM" id="SSF52317">
    <property type="entry name" value="Class I glutamine amidotransferase-like"/>
    <property type="match status" value="1"/>
</dbReference>
<evidence type="ECO:0000313" key="3">
    <source>
        <dbReference type="Proteomes" id="UP000751190"/>
    </source>
</evidence>
<dbReference type="AlphaFoldDB" id="A0A8J5XN79"/>
<dbReference type="GO" id="GO:0005829">
    <property type="term" value="C:cytosol"/>
    <property type="evidence" value="ECO:0007669"/>
    <property type="project" value="TreeGrafter"/>
</dbReference>
<reference evidence="2" key="1">
    <citation type="submission" date="2021-05" db="EMBL/GenBank/DDBJ databases">
        <title>The genome of the haptophyte Pavlova lutheri (Diacronema luteri, Pavlovales) - a model for lipid biosynthesis in eukaryotic algae.</title>
        <authorList>
            <person name="Hulatt C.J."/>
            <person name="Posewitz M.C."/>
        </authorList>
    </citation>
    <scope>NUCLEOTIDE SEQUENCE</scope>
    <source>
        <strain evidence="2">NIVA-4/92</strain>
    </source>
</reference>
<sequence length="295" mass="31534">MPTAVAKLAAGVSLAAALGAAVALRLSIRRRASLRRRMRVAFIHAEDAPKWSEQLGLYMAAFDRSGEFQWREYRAWLGELPRLEEADAAFISGSHHNVTDAATVPWMQDLFAFVRAAALSERVRLVGICFGCQAVAAALGGTVGPNQSGAFAYGVERLWPAPDFAGHPAVASARTGMRSEPSLAGGQPHAPAPRVLESHGQCVHTLPPGATLLASSASAAHELFAVGPRVLCMQFHPEMSVALLEEKIAPALLAARLLSADEHREAVRTFAREYDAAWASDASFARALVSAHIRL</sequence>
<dbReference type="OrthoDB" id="92161at2759"/>
<dbReference type="PANTHER" id="PTHR42695">
    <property type="entry name" value="GLUTAMINE AMIDOTRANSFERASE YLR126C-RELATED"/>
    <property type="match status" value="1"/>
</dbReference>
<dbReference type="InterPro" id="IPR029062">
    <property type="entry name" value="Class_I_gatase-like"/>
</dbReference>
<accession>A0A8J5XN79</accession>
<dbReference type="PROSITE" id="PS51273">
    <property type="entry name" value="GATASE_TYPE_1"/>
    <property type="match status" value="1"/>
</dbReference>
<evidence type="ECO:0000313" key="2">
    <source>
        <dbReference type="EMBL" id="KAG8468223.1"/>
    </source>
</evidence>
<dbReference type="InterPro" id="IPR017926">
    <property type="entry name" value="GATASE"/>
</dbReference>
<dbReference type="Gene3D" id="3.40.50.880">
    <property type="match status" value="1"/>
</dbReference>
<organism evidence="2 3">
    <name type="scientific">Diacronema lutheri</name>
    <name type="common">Unicellular marine alga</name>
    <name type="synonym">Monochrysis lutheri</name>
    <dbReference type="NCBI Taxonomy" id="2081491"/>
    <lineage>
        <taxon>Eukaryota</taxon>
        <taxon>Haptista</taxon>
        <taxon>Haptophyta</taxon>
        <taxon>Pavlovophyceae</taxon>
        <taxon>Pavlovales</taxon>
        <taxon>Pavlovaceae</taxon>
        <taxon>Diacronema</taxon>
    </lineage>
</organism>
<proteinExistence type="predicted"/>
<gene>
    <name evidence="2" type="ORF">KFE25_013306</name>
</gene>
<dbReference type="EMBL" id="JAGTXO010000004">
    <property type="protein sequence ID" value="KAG8468223.1"/>
    <property type="molecule type" value="Genomic_DNA"/>
</dbReference>
<dbReference type="InterPro" id="IPR044992">
    <property type="entry name" value="ChyE-like"/>
</dbReference>
<dbReference type="OMA" id="CEDADEW"/>